<dbReference type="Pfam" id="PF00505">
    <property type="entry name" value="HMG_box"/>
    <property type="match status" value="1"/>
</dbReference>
<dbReference type="GeneID" id="24095517"/>
<sequence length="517" mass="56436">MAGASRRSSPSSSSRPSPMGVQPPRPQNAWILYRSDKLREMMQRQTESGQPKKAQADVSKEVALLWKTESPAVRAEYERLAEMKKLEHQTKYPGYKFQPMKKEDKARMRQLKKEEKERARDEARKGKARLTPYTQPYYSATPNQIPYYTLDGCYDPAGPSPPMSAASTPSPCPSPSSSSSELASGSAETDPQPATYAFVAPLQPPSSSTSPPQPSSSQQPLMNTMPPPPEIVVTQPDPPLPSPPQHLESSAQAAWSILPVPQMETQQGHVPMDTGENESGLPAGWALDAQESGLPPQFMPNGQPQQFLTFEIPWEGPGLDNSTENDQSFAPLMAAGGPEVWQLSGFDEDMFMLDPPGEIDLAMGQITQLTEGEAELQRQQFAQFLANFDFSQLPSGLDVFPAPAPQPPQQDVFEMSDDQGRPRSVTQESFMQFLNLDASFVAPLQEQTIQPAMLHAEPQPPTTSSPSSSATGSSQYVPPSGAANASMRRVAGSWKPAPELEPVAESPHFSQPGLWPH</sequence>
<feature type="region of interest" description="Disordered" evidence="4">
    <location>
        <begin position="92"/>
        <end position="250"/>
    </location>
</feature>
<feature type="domain" description="HMG box" evidence="5">
    <location>
        <begin position="23"/>
        <end position="96"/>
    </location>
</feature>
<dbReference type="InterPro" id="IPR009071">
    <property type="entry name" value="HMG_box_dom"/>
</dbReference>
<dbReference type="EMBL" id="HE796994">
    <property type="protein sequence ID" value="CCM00606.1"/>
    <property type="molecule type" value="Genomic_DNA"/>
</dbReference>
<feature type="DNA-binding region" description="HMG box" evidence="3">
    <location>
        <begin position="23"/>
        <end position="96"/>
    </location>
</feature>
<dbReference type="Gene3D" id="1.10.30.10">
    <property type="entry name" value="High mobility group box domain"/>
    <property type="match status" value="1"/>
</dbReference>
<feature type="compositionally biased region" description="Basic and acidic residues" evidence="4">
    <location>
        <begin position="100"/>
        <end position="125"/>
    </location>
</feature>
<dbReference type="AlphaFoldDB" id="J4I962"/>
<evidence type="ECO:0000256" key="4">
    <source>
        <dbReference type="SAM" id="MobiDB-lite"/>
    </source>
</evidence>
<feature type="compositionally biased region" description="Low complexity" evidence="4">
    <location>
        <begin position="1"/>
        <end position="18"/>
    </location>
</feature>
<dbReference type="CDD" id="cd01389">
    <property type="entry name" value="HMG-box_ROX1-like"/>
    <property type="match status" value="1"/>
</dbReference>
<feature type="region of interest" description="Disordered" evidence="4">
    <location>
        <begin position="402"/>
        <end position="423"/>
    </location>
</feature>
<feature type="compositionally biased region" description="Low complexity" evidence="4">
    <location>
        <begin position="464"/>
        <end position="474"/>
    </location>
</feature>
<dbReference type="GO" id="GO:0000978">
    <property type="term" value="F:RNA polymerase II cis-regulatory region sequence-specific DNA binding"/>
    <property type="evidence" value="ECO:0007669"/>
    <property type="project" value="TreeGrafter"/>
</dbReference>
<dbReference type="GO" id="GO:0001228">
    <property type="term" value="F:DNA-binding transcription activator activity, RNA polymerase II-specific"/>
    <property type="evidence" value="ECO:0007669"/>
    <property type="project" value="TreeGrafter"/>
</dbReference>
<dbReference type="RefSeq" id="XP_012179889.1">
    <property type="nucleotide sequence ID" value="XM_012324499.1"/>
</dbReference>
<evidence type="ECO:0000256" key="2">
    <source>
        <dbReference type="ARBA" id="ARBA00023163"/>
    </source>
</evidence>
<dbReference type="PANTHER" id="PTHR10270">
    <property type="entry name" value="SOX TRANSCRIPTION FACTOR"/>
    <property type="match status" value="1"/>
</dbReference>
<dbReference type="SUPFAM" id="SSF47095">
    <property type="entry name" value="HMG-box"/>
    <property type="match status" value="1"/>
</dbReference>
<dbReference type="OrthoDB" id="6247875at2759"/>
<dbReference type="GO" id="GO:0030154">
    <property type="term" value="P:cell differentiation"/>
    <property type="evidence" value="ECO:0007669"/>
    <property type="project" value="TreeGrafter"/>
</dbReference>
<keyword evidence="1 3" id="KW-0238">DNA-binding</keyword>
<keyword evidence="3" id="KW-0539">Nucleus</keyword>
<keyword evidence="2" id="KW-0804">Transcription</keyword>
<feature type="region of interest" description="Disordered" evidence="4">
    <location>
        <begin position="1"/>
        <end position="57"/>
    </location>
</feature>
<gene>
    <name evidence="6" type="ORF">FIBRA_02642</name>
</gene>
<feature type="compositionally biased region" description="Polar residues" evidence="4">
    <location>
        <begin position="132"/>
        <end position="146"/>
    </location>
</feature>
<evidence type="ECO:0000313" key="6">
    <source>
        <dbReference type="EMBL" id="CCM00606.1"/>
    </source>
</evidence>
<name>J4I962_9APHY</name>
<dbReference type="InterPro" id="IPR036910">
    <property type="entry name" value="HMG_box_dom_sf"/>
</dbReference>
<evidence type="ECO:0000256" key="3">
    <source>
        <dbReference type="PROSITE-ProRule" id="PRU00267"/>
    </source>
</evidence>
<feature type="compositionally biased region" description="Low complexity" evidence="4">
    <location>
        <begin position="163"/>
        <end position="187"/>
    </location>
</feature>
<organism evidence="6 7">
    <name type="scientific">Fibroporia radiculosa</name>
    <dbReference type="NCBI Taxonomy" id="599839"/>
    <lineage>
        <taxon>Eukaryota</taxon>
        <taxon>Fungi</taxon>
        <taxon>Dikarya</taxon>
        <taxon>Basidiomycota</taxon>
        <taxon>Agaricomycotina</taxon>
        <taxon>Agaricomycetes</taxon>
        <taxon>Polyporales</taxon>
        <taxon>Fibroporiaceae</taxon>
        <taxon>Fibroporia</taxon>
    </lineage>
</organism>
<dbReference type="GO" id="GO:0005634">
    <property type="term" value="C:nucleus"/>
    <property type="evidence" value="ECO:0007669"/>
    <property type="project" value="UniProtKB-UniRule"/>
</dbReference>
<dbReference type="PROSITE" id="PS50118">
    <property type="entry name" value="HMG_BOX_2"/>
    <property type="match status" value="1"/>
</dbReference>
<reference evidence="6 7" key="1">
    <citation type="journal article" date="2012" name="Appl. Environ. Microbiol.">
        <title>Short-read sequencing for genomic analysis of the brown rot fungus Fibroporia radiculosa.</title>
        <authorList>
            <person name="Tang J.D."/>
            <person name="Perkins A.D."/>
            <person name="Sonstegard T.S."/>
            <person name="Schroeder S.G."/>
            <person name="Burgess S.C."/>
            <person name="Diehl S.V."/>
        </authorList>
    </citation>
    <scope>NUCLEOTIDE SEQUENCE [LARGE SCALE GENOMIC DNA]</scope>
    <source>
        <strain evidence="6 7">TFFH 294</strain>
    </source>
</reference>
<dbReference type="STRING" id="599839.J4I962"/>
<feature type="region of interest" description="Disordered" evidence="4">
    <location>
        <begin position="455"/>
        <end position="517"/>
    </location>
</feature>
<dbReference type="SMART" id="SM00398">
    <property type="entry name" value="HMG"/>
    <property type="match status" value="1"/>
</dbReference>
<keyword evidence="7" id="KW-1185">Reference proteome</keyword>
<dbReference type="InParanoid" id="J4I962"/>
<dbReference type="PANTHER" id="PTHR10270:SF161">
    <property type="entry name" value="SEX-DETERMINING REGION Y PROTEIN"/>
    <property type="match status" value="1"/>
</dbReference>
<dbReference type="HOGENOM" id="CLU_027670_0_0_1"/>
<evidence type="ECO:0000259" key="5">
    <source>
        <dbReference type="PROSITE" id="PS50118"/>
    </source>
</evidence>
<protein>
    <recommendedName>
        <fullName evidence="5">HMG box domain-containing protein</fullName>
    </recommendedName>
</protein>
<evidence type="ECO:0000313" key="7">
    <source>
        <dbReference type="Proteomes" id="UP000006352"/>
    </source>
</evidence>
<dbReference type="Proteomes" id="UP000006352">
    <property type="component" value="Unassembled WGS sequence"/>
</dbReference>
<proteinExistence type="predicted"/>
<feature type="compositionally biased region" description="Pro residues" evidence="4">
    <location>
        <begin position="225"/>
        <end position="244"/>
    </location>
</feature>
<accession>J4I962</accession>
<feature type="compositionally biased region" description="Low complexity" evidence="4">
    <location>
        <begin position="205"/>
        <end position="220"/>
    </location>
</feature>
<dbReference type="InterPro" id="IPR050140">
    <property type="entry name" value="SRY-related_HMG-box_TF-like"/>
</dbReference>
<evidence type="ECO:0000256" key="1">
    <source>
        <dbReference type="ARBA" id="ARBA00023125"/>
    </source>
</evidence>